<comment type="caution">
    <text evidence="6">The sequence shown here is derived from an EMBL/GenBank/DDBJ whole genome shotgun (WGS) entry which is preliminary data.</text>
</comment>
<keyword evidence="3" id="KW-0812">Transmembrane</keyword>
<dbReference type="PANTHER" id="PTHR47976:SF15">
    <property type="entry name" value="G-TYPE LECTIN S-RECEPTOR-LIKE SERINE_THREONINE-PROTEIN KINASE RLK1"/>
    <property type="match status" value="1"/>
</dbReference>
<gene>
    <name evidence="6" type="ORF">POM88_002337</name>
</gene>
<dbReference type="Proteomes" id="UP001237642">
    <property type="component" value="Unassembled WGS sequence"/>
</dbReference>
<evidence type="ECO:0000256" key="1">
    <source>
        <dbReference type="ARBA" id="ARBA00022729"/>
    </source>
</evidence>
<feature type="transmembrane region" description="Helical" evidence="3">
    <location>
        <begin position="462"/>
        <end position="493"/>
    </location>
</feature>
<protein>
    <submittedName>
        <fullName evidence="6">Bulb-type lectin domain-containing protein</fullName>
    </submittedName>
</protein>
<feature type="chain" id="PRO_5041989081" evidence="4">
    <location>
        <begin position="26"/>
        <end position="553"/>
    </location>
</feature>
<keyword evidence="2" id="KW-0325">Glycoprotein</keyword>
<evidence type="ECO:0000259" key="5">
    <source>
        <dbReference type="PROSITE" id="PS50927"/>
    </source>
</evidence>
<keyword evidence="1 4" id="KW-0732">Signal</keyword>
<evidence type="ECO:0000256" key="4">
    <source>
        <dbReference type="SAM" id="SignalP"/>
    </source>
</evidence>
<sequence length="553" mass="60894">MANSPALFFQLSSVSVLLFLASALAQTSSKGSIDVNSSLTITDNDSPTPWLSPGQDFAFGFRKVNENTDEFLLSIWYNKIPDRTIVWFGNDGNTVSRGSRVQLTADRGLVVTDPKGKQLWNSGKISDQAQVSHALFNDTGNFQLLSSDSTKLWESFSYPTDTLLPTQIMPTGGVLYSRRNKNDFSRGRFQLRLLEDGNLVLNTREILTNFAYKAYYISGTYDPSNTTNSGYQVLFDDSGSIQILRRSGDRVVLTPNPILPTSEYYHRATLGFDGVFVQYYHPKNSTATPNWSSVWKQPENICLAIPLDLGSGACGYNSLCRLDVSGQPVCQCAPDYSLVDPDDMYSNCKPNFSLGCDDNNEQSSSKDLYELLEIKNANWPTSDYERLAPISDQDCKNSCLSDCFCAAVVYGSPSCWKKKLPLSFGRQGSTETGSYVHIKVRKGERTSHSPKDSSRKKDHGTLILVGSVLFGSSVFFNFIIIGASCLGFLGIYLKNPVKAGLAKLSGLMSSGSQSLAFHILQIELPERRFCKLSSVSITGISVVVSVTLRATKC</sequence>
<dbReference type="FunFam" id="2.90.10.30:FF:000001">
    <property type="entry name" value="Serine/threonine-protein kinase"/>
    <property type="match status" value="1"/>
</dbReference>
<keyword evidence="3" id="KW-1133">Transmembrane helix</keyword>
<dbReference type="Pfam" id="PF01453">
    <property type="entry name" value="B_lectin"/>
    <property type="match status" value="1"/>
</dbReference>
<proteinExistence type="predicted"/>
<dbReference type="CDD" id="cd01098">
    <property type="entry name" value="PAN_AP_plant"/>
    <property type="match status" value="1"/>
</dbReference>
<dbReference type="InterPro" id="IPR036426">
    <property type="entry name" value="Bulb-type_lectin_dom_sf"/>
</dbReference>
<dbReference type="SMART" id="SM00108">
    <property type="entry name" value="B_lectin"/>
    <property type="match status" value="1"/>
</dbReference>
<dbReference type="PANTHER" id="PTHR47976">
    <property type="entry name" value="G-TYPE LECTIN S-RECEPTOR-LIKE SERINE/THREONINE-PROTEIN KINASE SD2-5"/>
    <property type="match status" value="1"/>
</dbReference>
<keyword evidence="3" id="KW-0472">Membrane</keyword>
<feature type="signal peptide" evidence="4">
    <location>
        <begin position="1"/>
        <end position="25"/>
    </location>
</feature>
<dbReference type="EMBL" id="JAUIZM010000001">
    <property type="protein sequence ID" value="KAK1402732.1"/>
    <property type="molecule type" value="Genomic_DNA"/>
</dbReference>
<keyword evidence="7" id="KW-1185">Reference proteome</keyword>
<dbReference type="Gene3D" id="2.90.10.30">
    <property type="match status" value="1"/>
</dbReference>
<accession>A0AAD8JHT0</accession>
<dbReference type="InterPro" id="IPR051343">
    <property type="entry name" value="G-type_lectin_kinases/EP1-like"/>
</dbReference>
<feature type="domain" description="Bulb-type lectin" evidence="5">
    <location>
        <begin position="42"/>
        <end position="157"/>
    </location>
</feature>
<dbReference type="Gene3D" id="2.90.10.10">
    <property type="entry name" value="Bulb-type lectin domain"/>
    <property type="match status" value="1"/>
</dbReference>
<dbReference type="InterPro" id="IPR001480">
    <property type="entry name" value="Bulb-type_lectin_dom"/>
</dbReference>
<reference evidence="6" key="2">
    <citation type="submission" date="2023-05" db="EMBL/GenBank/DDBJ databases">
        <authorList>
            <person name="Schelkunov M.I."/>
        </authorList>
    </citation>
    <scope>NUCLEOTIDE SEQUENCE</scope>
    <source>
        <strain evidence="6">Hsosn_3</strain>
        <tissue evidence="6">Leaf</tissue>
    </source>
</reference>
<reference evidence="6" key="1">
    <citation type="submission" date="2023-02" db="EMBL/GenBank/DDBJ databases">
        <title>Genome of toxic invasive species Heracleum sosnowskyi carries increased number of genes despite the absence of recent whole-genome duplications.</title>
        <authorList>
            <person name="Schelkunov M."/>
            <person name="Shtratnikova V."/>
            <person name="Makarenko M."/>
            <person name="Klepikova A."/>
            <person name="Omelchenko D."/>
            <person name="Novikova G."/>
            <person name="Obukhova E."/>
            <person name="Bogdanov V."/>
            <person name="Penin A."/>
            <person name="Logacheva M."/>
        </authorList>
    </citation>
    <scope>NUCLEOTIDE SEQUENCE</scope>
    <source>
        <strain evidence="6">Hsosn_3</strain>
        <tissue evidence="6">Leaf</tissue>
    </source>
</reference>
<dbReference type="AlphaFoldDB" id="A0AAD8JHT0"/>
<evidence type="ECO:0000256" key="2">
    <source>
        <dbReference type="ARBA" id="ARBA00023180"/>
    </source>
</evidence>
<evidence type="ECO:0000313" key="7">
    <source>
        <dbReference type="Proteomes" id="UP001237642"/>
    </source>
</evidence>
<organism evidence="6 7">
    <name type="scientific">Heracleum sosnowskyi</name>
    <dbReference type="NCBI Taxonomy" id="360622"/>
    <lineage>
        <taxon>Eukaryota</taxon>
        <taxon>Viridiplantae</taxon>
        <taxon>Streptophyta</taxon>
        <taxon>Embryophyta</taxon>
        <taxon>Tracheophyta</taxon>
        <taxon>Spermatophyta</taxon>
        <taxon>Magnoliopsida</taxon>
        <taxon>eudicotyledons</taxon>
        <taxon>Gunneridae</taxon>
        <taxon>Pentapetalae</taxon>
        <taxon>asterids</taxon>
        <taxon>campanulids</taxon>
        <taxon>Apiales</taxon>
        <taxon>Apiaceae</taxon>
        <taxon>Apioideae</taxon>
        <taxon>apioid superclade</taxon>
        <taxon>Tordylieae</taxon>
        <taxon>Tordyliinae</taxon>
        <taxon>Heracleum</taxon>
    </lineage>
</organism>
<evidence type="ECO:0000256" key="3">
    <source>
        <dbReference type="SAM" id="Phobius"/>
    </source>
</evidence>
<dbReference type="PROSITE" id="PS50927">
    <property type="entry name" value="BULB_LECTIN"/>
    <property type="match status" value="1"/>
</dbReference>
<dbReference type="SUPFAM" id="SSF51110">
    <property type="entry name" value="alpha-D-mannose-specific plant lectins"/>
    <property type="match status" value="1"/>
</dbReference>
<evidence type="ECO:0000313" key="6">
    <source>
        <dbReference type="EMBL" id="KAK1402732.1"/>
    </source>
</evidence>
<dbReference type="FunFam" id="2.90.10.10:FF:000013">
    <property type="entry name" value="G-type lectin S-receptor-like serine/threonine-protein kinase LECRK1"/>
    <property type="match status" value="1"/>
</dbReference>
<name>A0AAD8JHT0_9APIA</name>